<dbReference type="NCBIfam" id="TIGR00377">
    <property type="entry name" value="ant_ant_sig"/>
    <property type="match status" value="1"/>
</dbReference>
<dbReference type="RefSeq" id="WP_144746822.1">
    <property type="nucleotide sequence ID" value="NZ_VMNW02000027.1"/>
</dbReference>
<dbReference type="Proteomes" id="UP000319769">
    <property type="component" value="Unassembled WGS sequence"/>
</dbReference>
<evidence type="ECO:0000313" key="4">
    <source>
        <dbReference type="EMBL" id="KAA9159769.1"/>
    </source>
</evidence>
<reference evidence="4" key="1">
    <citation type="submission" date="2019-09" db="EMBL/GenBank/DDBJ databases">
        <authorList>
            <person name="Teo W.F.A."/>
            <person name="Duangmal K."/>
        </authorList>
    </citation>
    <scope>NUCLEOTIDE SEQUENCE [LARGE SCALE GENOMIC DNA]</scope>
    <source>
        <strain evidence="4">K81G1</strain>
    </source>
</reference>
<comment type="similarity">
    <text evidence="1 2">Belongs to the anti-sigma-factor antagonist family.</text>
</comment>
<dbReference type="InterPro" id="IPR003658">
    <property type="entry name" value="Anti-sigma_ant"/>
</dbReference>
<sequence length="116" mass="12311">MSQPPGSLKLETTWPQDGLAVVVVGGDLDMLTAPRLRGVLDELLARSPKAIVVDLTSVEFLGSAGLAALMRAHEQAGDVRLRIVAPAREVHRAFTVTGLDEVLALYPTREAALTAV</sequence>
<dbReference type="InterPro" id="IPR036513">
    <property type="entry name" value="STAS_dom_sf"/>
</dbReference>
<accession>A0A5N0V1H7</accession>
<comment type="caution">
    <text evidence="4">The sequence shown here is derived from an EMBL/GenBank/DDBJ whole genome shotgun (WGS) entry which is preliminary data.</text>
</comment>
<evidence type="ECO:0000256" key="1">
    <source>
        <dbReference type="ARBA" id="ARBA00009013"/>
    </source>
</evidence>
<dbReference type="PANTHER" id="PTHR33495">
    <property type="entry name" value="ANTI-SIGMA FACTOR ANTAGONIST TM_1081-RELATED-RELATED"/>
    <property type="match status" value="1"/>
</dbReference>
<dbReference type="AlphaFoldDB" id="A0A5N0V1H7"/>
<dbReference type="OrthoDB" id="9793697at2"/>
<keyword evidence="5" id="KW-1185">Reference proteome</keyword>
<dbReference type="CDD" id="cd07043">
    <property type="entry name" value="STAS_anti-anti-sigma_factors"/>
    <property type="match status" value="1"/>
</dbReference>
<gene>
    <name evidence="4" type="ORF">FPZ12_019250</name>
</gene>
<protein>
    <recommendedName>
        <fullName evidence="2">Anti-sigma factor antagonist</fullName>
    </recommendedName>
</protein>
<dbReference type="InterPro" id="IPR002645">
    <property type="entry name" value="STAS_dom"/>
</dbReference>
<evidence type="ECO:0000256" key="2">
    <source>
        <dbReference type="RuleBase" id="RU003749"/>
    </source>
</evidence>
<dbReference type="PROSITE" id="PS50801">
    <property type="entry name" value="STAS"/>
    <property type="match status" value="1"/>
</dbReference>
<dbReference type="EMBL" id="VMNW02000027">
    <property type="protein sequence ID" value="KAA9159769.1"/>
    <property type="molecule type" value="Genomic_DNA"/>
</dbReference>
<dbReference type="PANTHER" id="PTHR33495:SF2">
    <property type="entry name" value="ANTI-SIGMA FACTOR ANTAGONIST TM_1081-RELATED"/>
    <property type="match status" value="1"/>
</dbReference>
<dbReference type="Gene3D" id="3.30.750.24">
    <property type="entry name" value="STAS domain"/>
    <property type="match status" value="1"/>
</dbReference>
<evidence type="ECO:0000313" key="5">
    <source>
        <dbReference type="Proteomes" id="UP000319769"/>
    </source>
</evidence>
<organism evidence="4 5">
    <name type="scientific">Amycolatopsis acidicola</name>
    <dbReference type="NCBI Taxonomy" id="2596893"/>
    <lineage>
        <taxon>Bacteria</taxon>
        <taxon>Bacillati</taxon>
        <taxon>Actinomycetota</taxon>
        <taxon>Actinomycetes</taxon>
        <taxon>Pseudonocardiales</taxon>
        <taxon>Pseudonocardiaceae</taxon>
        <taxon>Amycolatopsis</taxon>
    </lineage>
</organism>
<evidence type="ECO:0000259" key="3">
    <source>
        <dbReference type="PROSITE" id="PS50801"/>
    </source>
</evidence>
<dbReference type="Pfam" id="PF01740">
    <property type="entry name" value="STAS"/>
    <property type="match status" value="1"/>
</dbReference>
<feature type="domain" description="STAS" evidence="3">
    <location>
        <begin position="17"/>
        <end position="116"/>
    </location>
</feature>
<dbReference type="SUPFAM" id="SSF52091">
    <property type="entry name" value="SpoIIaa-like"/>
    <property type="match status" value="1"/>
</dbReference>
<name>A0A5N0V1H7_9PSEU</name>
<dbReference type="GO" id="GO:0043856">
    <property type="term" value="F:anti-sigma factor antagonist activity"/>
    <property type="evidence" value="ECO:0007669"/>
    <property type="project" value="InterPro"/>
</dbReference>
<proteinExistence type="inferred from homology"/>